<evidence type="ECO:0000313" key="3">
    <source>
        <dbReference type="EMBL" id="ASY13870.1"/>
    </source>
</evidence>
<dbReference type="KEGG" id="nhi:B1s21160_06180"/>
<sequence length="387" mass="44180">MLTKSVSRSFAAVVLLCALISFFKFNHCRSNDFASPDNYVHACYTDIPALFSERGLNTNTFPYASQTNSIEYPPVIGIGNWLISFLIPTDNSYKTFFDINAVIIVLLFLITAFVVRKVKPEYPYLFPATPAVIASLFINWDIWAVVTALLAIYYFDQKKYEQSAIALGVSIATKFFPVVLLLPITIIFYRRQQIKQLAKYLFTCTLFWSAINLPIALLYFDGWWRFFKLNLERGEDFGSIWYALSLLDISIPKVNLIYIIISVTLFALFAKYLWQLNQTPTLAQVALFVVVIFTTFSKVYSPQYILWLTPLAVIALQNSRQLITFWFWQTTEIIYHLAIWQYLALYAGAEFGLPAGGYALATLLRVAGVGIFTLQLLRDLAVKSTVK</sequence>
<feature type="signal peptide" evidence="2">
    <location>
        <begin position="1"/>
        <end position="26"/>
    </location>
</feature>
<keyword evidence="3" id="KW-0328">Glycosyltransferase</keyword>
<keyword evidence="2" id="KW-0732">Signal</keyword>
<accession>A0A249KAN2</accession>
<organism evidence="3 4">
    <name type="scientific">Candidatus Nanopelagicus hibericus</name>
    <dbReference type="NCBI Taxonomy" id="1884915"/>
    <lineage>
        <taxon>Bacteria</taxon>
        <taxon>Bacillati</taxon>
        <taxon>Actinomycetota</taxon>
        <taxon>Actinomycetes</taxon>
        <taxon>Candidatus Nanopelagicales</taxon>
        <taxon>Candidatus Nanopelagicaceae</taxon>
        <taxon>Candidatus Nanopelagicus</taxon>
    </lineage>
</organism>
<dbReference type="AlphaFoldDB" id="A0A249KAN2"/>
<evidence type="ECO:0000256" key="1">
    <source>
        <dbReference type="SAM" id="Phobius"/>
    </source>
</evidence>
<protein>
    <submittedName>
        <fullName evidence="3">Putative mannosyltransferase</fullName>
    </submittedName>
</protein>
<keyword evidence="1" id="KW-1133">Transmembrane helix</keyword>
<evidence type="ECO:0000256" key="2">
    <source>
        <dbReference type="SAM" id="SignalP"/>
    </source>
</evidence>
<gene>
    <name evidence="3" type="ORF">B1s21160_06180</name>
</gene>
<feature type="transmembrane region" description="Helical" evidence="1">
    <location>
        <begin position="167"/>
        <end position="188"/>
    </location>
</feature>
<dbReference type="GO" id="GO:0016757">
    <property type="term" value="F:glycosyltransferase activity"/>
    <property type="evidence" value="ECO:0007669"/>
    <property type="project" value="UniProtKB-KW"/>
</dbReference>
<dbReference type="EMBL" id="CP016771">
    <property type="protein sequence ID" value="ASY13870.1"/>
    <property type="molecule type" value="Genomic_DNA"/>
</dbReference>
<dbReference type="OrthoDB" id="3348156at2"/>
<feature type="transmembrane region" description="Helical" evidence="1">
    <location>
        <begin position="95"/>
        <end position="115"/>
    </location>
</feature>
<dbReference type="RefSeq" id="WP_095672847.1">
    <property type="nucleotide sequence ID" value="NZ_CP016771.1"/>
</dbReference>
<reference evidence="3 4" key="1">
    <citation type="submission" date="2016-07" db="EMBL/GenBank/DDBJ databases">
        <title>High microdiversification within the ubiquitous acI lineage of Actinobacteria.</title>
        <authorList>
            <person name="Neuenschwander S.M."/>
            <person name="Salcher M."/>
            <person name="Ghai R."/>
            <person name="Pernthaler J."/>
        </authorList>
    </citation>
    <scope>NUCLEOTIDE SEQUENCE [LARGE SCALE GENOMIC DNA]</scope>
    <source>
        <strain evidence="3">MMS-21-160</strain>
    </source>
</reference>
<feature type="transmembrane region" description="Helical" evidence="1">
    <location>
        <begin position="281"/>
        <end position="299"/>
    </location>
</feature>
<proteinExistence type="predicted"/>
<evidence type="ECO:0000313" key="4">
    <source>
        <dbReference type="Proteomes" id="UP000217171"/>
    </source>
</evidence>
<feature type="transmembrane region" description="Helical" evidence="1">
    <location>
        <begin position="333"/>
        <end position="349"/>
    </location>
</feature>
<keyword evidence="3" id="KW-0808">Transferase</keyword>
<name>A0A249KAN2_9ACTN</name>
<feature type="transmembrane region" description="Helical" evidence="1">
    <location>
        <begin position="136"/>
        <end position="155"/>
    </location>
</feature>
<keyword evidence="1" id="KW-0472">Membrane</keyword>
<dbReference type="Proteomes" id="UP000217171">
    <property type="component" value="Chromosome"/>
</dbReference>
<keyword evidence="1" id="KW-0812">Transmembrane</keyword>
<feature type="chain" id="PRO_5038839301" evidence="2">
    <location>
        <begin position="27"/>
        <end position="387"/>
    </location>
</feature>
<feature type="transmembrane region" description="Helical" evidence="1">
    <location>
        <begin position="200"/>
        <end position="220"/>
    </location>
</feature>
<keyword evidence="4" id="KW-1185">Reference proteome</keyword>
<feature type="transmembrane region" description="Helical" evidence="1">
    <location>
        <begin position="355"/>
        <end position="377"/>
    </location>
</feature>
<feature type="transmembrane region" description="Helical" evidence="1">
    <location>
        <begin position="240"/>
        <end position="269"/>
    </location>
</feature>